<dbReference type="AlphaFoldDB" id="A0A812TM07"/>
<reference evidence="5" key="1">
    <citation type="submission" date="2021-02" db="EMBL/GenBank/DDBJ databases">
        <authorList>
            <person name="Dougan E. K."/>
            <person name="Rhodes N."/>
            <person name="Thang M."/>
            <person name="Chan C."/>
        </authorList>
    </citation>
    <scope>NUCLEOTIDE SEQUENCE</scope>
</reference>
<dbReference type="InterPro" id="IPR036770">
    <property type="entry name" value="Ankyrin_rpt-contain_sf"/>
</dbReference>
<feature type="region of interest" description="Disordered" evidence="4">
    <location>
        <begin position="52"/>
        <end position="80"/>
    </location>
</feature>
<proteinExistence type="predicted"/>
<evidence type="ECO:0000313" key="6">
    <source>
        <dbReference type="Proteomes" id="UP000604046"/>
    </source>
</evidence>
<dbReference type="SMART" id="SM00248">
    <property type="entry name" value="ANK"/>
    <property type="match status" value="6"/>
</dbReference>
<dbReference type="PROSITE" id="PS50088">
    <property type="entry name" value="ANK_REPEAT"/>
    <property type="match status" value="3"/>
</dbReference>
<name>A0A812TM07_9DINO</name>
<protein>
    <submittedName>
        <fullName evidence="5">Ankrd17 protein</fullName>
    </submittedName>
</protein>
<evidence type="ECO:0000313" key="5">
    <source>
        <dbReference type="EMBL" id="CAE7529320.1"/>
    </source>
</evidence>
<dbReference type="SUPFAM" id="SSF48403">
    <property type="entry name" value="Ankyrin repeat"/>
    <property type="match status" value="1"/>
</dbReference>
<feature type="repeat" description="ANK" evidence="3">
    <location>
        <begin position="912"/>
        <end position="944"/>
    </location>
</feature>
<dbReference type="Pfam" id="PF12796">
    <property type="entry name" value="Ank_2"/>
    <property type="match status" value="2"/>
</dbReference>
<dbReference type="Gene3D" id="1.25.40.20">
    <property type="entry name" value="Ankyrin repeat-containing domain"/>
    <property type="match status" value="3"/>
</dbReference>
<dbReference type="PANTHER" id="PTHR24198:SF165">
    <property type="entry name" value="ANKYRIN REPEAT-CONTAINING PROTEIN-RELATED"/>
    <property type="match status" value="1"/>
</dbReference>
<evidence type="ECO:0000256" key="2">
    <source>
        <dbReference type="ARBA" id="ARBA00023043"/>
    </source>
</evidence>
<evidence type="ECO:0000256" key="1">
    <source>
        <dbReference type="ARBA" id="ARBA00022737"/>
    </source>
</evidence>
<dbReference type="OrthoDB" id="341259at2759"/>
<sequence>MARPVLSMPPGWNWCDFTLPSVEVTAIAPAESPESTPSVGDRGFLPESQKIALADARTPPHRPAPPRSRPKREGREIPDRSAFRSEAVLRWRLREAQKQLQLTTEELNRTRSMLSALQRMGGQNHVVAGSEDEHFHRLLHTQEDLKSDLHRLASAALRRDDAAECALEMWTKWQLPWPPPGRSSSKATSAEPKAVNKDVRHRARRRWRRVALFVSFAFGSARRGAKTASRYLGFRVKELCEQFQEQFAGEAAGVYEAVMHHARRVEIERNVEALLRDKLQKKKRPDKLEKEDSLSFEEIEREMADRYNQAFEEAGGIDEVLQHVSEVNELVRKYHRGRIRQDAGVEVLGLKPLYDLNGFWMEKFNLEVQRIATYTHGVAQIPPLKGYSRARTKVLTRYGNDAACLTDVMRASVIYSSIEEAYSALHFLLREDGQNPRPDLAVVEVNDRFQSCRDGYRDISLLFDMSGVICELQLHIRGIIDAKKTGGHKAYRVQREVNELIFEAAVQNSAQDLSNLMKAYDIRRHGTRDKNGRSSLHYAAQHGSLSSARILLASGSDPWGADDSGVLPLEVALKGKHFEAACMLLASMLQQEPASRGCLARLAQQIVPWWCGNIVSLPFAAPDLIHWRDIGRLMMDVLRRYKAINLLDDVLTAQAKRGAAATLRALLAAGADQVLGSGKESLCDYALRTGQIDLVKMLVCMRLGDGTPVAAHCYKESVHSHLKMAAKSQDSAYAKAALAASADPRQMSARSVGKRTPLMCFAAAGDLEVVQALVESGAEVQWIDGYCCNAIHYAQSMKRSDVVEYLRSVRVVTEVPLKHTSAQDVVQYLLKAVQDGCCGAVQRASTCIRTMQAMAQAGDDAPQLRDVLRSRFGFELSLLHFAVKVVANVDPAGQVCRALLMAKADPRLASAVGDTPLHFAASDGCSEIYDELARATLKLEAEDAVRGRLVGGAGAAEEAGSAELLAETQKILRRRLVRQEVESEDWRRSADEDTSKWLQAGLLAFKHAVLQQKLRRERDEGRPPSPKKSAKRRNSRRASVAGPVAGQISQGAGGRRTSGAGLPRPSSGEGRRGHSPSRRRSSVMSPPAPASPAGSAKDSPRTLQRMRRMSLG</sequence>
<evidence type="ECO:0000256" key="4">
    <source>
        <dbReference type="SAM" id="MobiDB-lite"/>
    </source>
</evidence>
<keyword evidence="2 3" id="KW-0040">ANK repeat</keyword>
<gene>
    <name evidence="5" type="primary">Ankrd17</name>
    <name evidence="5" type="ORF">SNAT2548_LOCUS29641</name>
</gene>
<dbReference type="Proteomes" id="UP000604046">
    <property type="component" value="Unassembled WGS sequence"/>
</dbReference>
<feature type="repeat" description="ANK" evidence="3">
    <location>
        <begin position="753"/>
        <end position="785"/>
    </location>
</feature>
<feature type="repeat" description="ANK" evidence="3">
    <location>
        <begin position="531"/>
        <end position="563"/>
    </location>
</feature>
<feature type="region of interest" description="Disordered" evidence="4">
    <location>
        <begin position="178"/>
        <end position="199"/>
    </location>
</feature>
<dbReference type="PANTHER" id="PTHR24198">
    <property type="entry name" value="ANKYRIN REPEAT AND PROTEIN KINASE DOMAIN-CONTAINING PROTEIN"/>
    <property type="match status" value="1"/>
</dbReference>
<feature type="compositionally biased region" description="Basic and acidic residues" evidence="4">
    <location>
        <begin position="71"/>
        <end position="80"/>
    </location>
</feature>
<dbReference type="EMBL" id="CAJNDS010002569">
    <property type="protein sequence ID" value="CAE7529320.1"/>
    <property type="molecule type" value="Genomic_DNA"/>
</dbReference>
<dbReference type="PROSITE" id="PS50297">
    <property type="entry name" value="ANK_REP_REGION"/>
    <property type="match status" value="2"/>
</dbReference>
<dbReference type="InterPro" id="IPR002110">
    <property type="entry name" value="Ankyrin_rpt"/>
</dbReference>
<organism evidence="5 6">
    <name type="scientific">Symbiodinium natans</name>
    <dbReference type="NCBI Taxonomy" id="878477"/>
    <lineage>
        <taxon>Eukaryota</taxon>
        <taxon>Sar</taxon>
        <taxon>Alveolata</taxon>
        <taxon>Dinophyceae</taxon>
        <taxon>Suessiales</taxon>
        <taxon>Symbiodiniaceae</taxon>
        <taxon>Symbiodinium</taxon>
    </lineage>
</organism>
<comment type="caution">
    <text evidence="5">The sequence shown here is derived from an EMBL/GenBank/DDBJ whole genome shotgun (WGS) entry which is preliminary data.</text>
</comment>
<evidence type="ECO:0000256" key="3">
    <source>
        <dbReference type="PROSITE-ProRule" id="PRU00023"/>
    </source>
</evidence>
<accession>A0A812TM07</accession>
<keyword evidence="1" id="KW-0677">Repeat</keyword>
<keyword evidence="6" id="KW-1185">Reference proteome</keyword>
<feature type="region of interest" description="Disordered" evidence="4">
    <location>
        <begin position="1013"/>
        <end position="1112"/>
    </location>
</feature>